<feature type="transmembrane region" description="Helical" evidence="2">
    <location>
        <begin position="575"/>
        <end position="598"/>
    </location>
</feature>
<keyword evidence="2" id="KW-1133">Transmembrane helix</keyword>
<dbReference type="Proteomes" id="UP000521943">
    <property type="component" value="Unassembled WGS sequence"/>
</dbReference>
<sequence>MSKLTKARPNDRDSDTQTLVDHPYETSSDSRNADTPPFQHDSSPMKPDYSDSRYDPEAIPLTAYSGKGKPAIAGVSRMGRKPGEKPNWLEKLLGLPMPLIWLLLNSIVSICWGIALAVFLSGTVTITYAVSQLAKKAGERDQFDYTNEIVGLIGSLATTHVTHVLQLALEEYTYVVMAGEFTLAEFKLLEGINEMSVFAKFPDDTNRPQRGGIMGWLLSIRNFFTIKRMSWYIIYIGVTLHTTSIVAIMSPQLKIQHVPFGDVVPCGVEAAAMTLGKDPFLSEAQQEVIDKLSFDVGVQLGSYPDQVSLNTTSGLAGRKYRKDAYAYGGIGGLAEGLQDIPGVLYTANCVDGMDASTASAAWNSALPNLSPPTLTAPFTSFKEETPVPSGFGRAVSHPSLSFNTSVYENAMYGVVDPVGHGAFVLVSHNVGTETAPLAMVCSWNTSAQIVHVQMVNFTVQALDANATTAFPSLAGRATLQTLQGMAQAARVGSSIDPRLMKHNRMEVLDSDMGGFAAKGVVEILLADGGKASMTAYNRHWGAPKRTEEGATLPPLCPANNKTVAEHWRFGNSKNLGWIAVLWTIGIGILGLVTTFWFAKKDMVRLEASPLGATGGFMLGRGGEIDDRQPLRIIDGKVVDVPRSLRN</sequence>
<protein>
    <submittedName>
        <fullName evidence="3">Uncharacterized protein</fullName>
    </submittedName>
</protein>
<name>A0A8H6LWR2_9AGAR</name>
<dbReference type="AlphaFoldDB" id="A0A8H6LWR2"/>
<keyword evidence="4" id="KW-1185">Reference proteome</keyword>
<dbReference type="EMBL" id="JACGCI010000089">
    <property type="protein sequence ID" value="KAF6746793.1"/>
    <property type="molecule type" value="Genomic_DNA"/>
</dbReference>
<proteinExistence type="predicted"/>
<dbReference type="OrthoDB" id="2970724at2759"/>
<accession>A0A8H6LWR2</accession>
<evidence type="ECO:0000256" key="1">
    <source>
        <dbReference type="SAM" id="MobiDB-lite"/>
    </source>
</evidence>
<gene>
    <name evidence="3" type="ORF">DFP72DRAFT_621853</name>
</gene>
<feature type="transmembrane region" description="Helical" evidence="2">
    <location>
        <begin position="229"/>
        <end position="249"/>
    </location>
</feature>
<reference evidence="3 4" key="1">
    <citation type="submission" date="2020-07" db="EMBL/GenBank/DDBJ databases">
        <title>Comparative genomics of pyrophilous fungi reveals a link between fire events and developmental genes.</title>
        <authorList>
            <consortium name="DOE Joint Genome Institute"/>
            <person name="Steindorff A.S."/>
            <person name="Carver A."/>
            <person name="Calhoun S."/>
            <person name="Stillman K."/>
            <person name="Liu H."/>
            <person name="Lipzen A."/>
            <person name="Pangilinan J."/>
            <person name="Labutti K."/>
            <person name="Bruns T.D."/>
            <person name="Grigoriev I.V."/>
        </authorList>
    </citation>
    <scope>NUCLEOTIDE SEQUENCE [LARGE SCALE GENOMIC DNA]</scope>
    <source>
        <strain evidence="3 4">CBS 144469</strain>
    </source>
</reference>
<feature type="region of interest" description="Disordered" evidence="1">
    <location>
        <begin position="1"/>
        <end position="52"/>
    </location>
</feature>
<evidence type="ECO:0000313" key="4">
    <source>
        <dbReference type="Proteomes" id="UP000521943"/>
    </source>
</evidence>
<evidence type="ECO:0000313" key="3">
    <source>
        <dbReference type="EMBL" id="KAF6746793.1"/>
    </source>
</evidence>
<evidence type="ECO:0000256" key="2">
    <source>
        <dbReference type="SAM" id="Phobius"/>
    </source>
</evidence>
<keyword evidence="2" id="KW-0812">Transmembrane</keyword>
<feature type="transmembrane region" description="Helical" evidence="2">
    <location>
        <begin position="99"/>
        <end position="130"/>
    </location>
</feature>
<keyword evidence="2" id="KW-0472">Membrane</keyword>
<comment type="caution">
    <text evidence="3">The sequence shown here is derived from an EMBL/GenBank/DDBJ whole genome shotgun (WGS) entry which is preliminary data.</text>
</comment>
<organism evidence="3 4">
    <name type="scientific">Ephemerocybe angulata</name>
    <dbReference type="NCBI Taxonomy" id="980116"/>
    <lineage>
        <taxon>Eukaryota</taxon>
        <taxon>Fungi</taxon>
        <taxon>Dikarya</taxon>
        <taxon>Basidiomycota</taxon>
        <taxon>Agaricomycotina</taxon>
        <taxon>Agaricomycetes</taxon>
        <taxon>Agaricomycetidae</taxon>
        <taxon>Agaricales</taxon>
        <taxon>Agaricineae</taxon>
        <taxon>Psathyrellaceae</taxon>
        <taxon>Ephemerocybe</taxon>
    </lineage>
</organism>